<feature type="compositionally biased region" description="Basic and acidic residues" evidence="1">
    <location>
        <begin position="105"/>
        <end position="120"/>
    </location>
</feature>
<protein>
    <submittedName>
        <fullName evidence="2">Uncharacterized protein</fullName>
    </submittedName>
</protein>
<name>A0A8T0ISN9_CERPU</name>
<feature type="region of interest" description="Disordered" evidence="1">
    <location>
        <begin position="171"/>
        <end position="216"/>
    </location>
</feature>
<reference evidence="2" key="1">
    <citation type="submission" date="2020-06" db="EMBL/GenBank/DDBJ databases">
        <title>WGS assembly of Ceratodon purpureus strain R40.</title>
        <authorList>
            <person name="Carey S.B."/>
            <person name="Jenkins J."/>
            <person name="Shu S."/>
            <person name="Lovell J.T."/>
            <person name="Sreedasyam A."/>
            <person name="Maumus F."/>
            <person name="Tiley G.P."/>
            <person name="Fernandez-Pozo N."/>
            <person name="Barry K."/>
            <person name="Chen C."/>
            <person name="Wang M."/>
            <person name="Lipzen A."/>
            <person name="Daum C."/>
            <person name="Saski C.A."/>
            <person name="Payton A.C."/>
            <person name="Mcbreen J.C."/>
            <person name="Conrad R.E."/>
            <person name="Kollar L.M."/>
            <person name="Olsson S."/>
            <person name="Huttunen S."/>
            <person name="Landis J.B."/>
            <person name="Wickett N.J."/>
            <person name="Johnson M.G."/>
            <person name="Rensing S.A."/>
            <person name="Grimwood J."/>
            <person name="Schmutz J."/>
            <person name="Mcdaniel S.F."/>
        </authorList>
    </citation>
    <scope>NUCLEOTIDE SEQUENCE</scope>
    <source>
        <strain evidence="2">R40</strain>
    </source>
</reference>
<comment type="caution">
    <text evidence="2">The sequence shown here is derived from an EMBL/GenBank/DDBJ whole genome shotgun (WGS) entry which is preliminary data.</text>
</comment>
<organism evidence="2 3">
    <name type="scientific">Ceratodon purpureus</name>
    <name type="common">Fire moss</name>
    <name type="synonym">Dicranum purpureum</name>
    <dbReference type="NCBI Taxonomy" id="3225"/>
    <lineage>
        <taxon>Eukaryota</taxon>
        <taxon>Viridiplantae</taxon>
        <taxon>Streptophyta</taxon>
        <taxon>Embryophyta</taxon>
        <taxon>Bryophyta</taxon>
        <taxon>Bryophytina</taxon>
        <taxon>Bryopsida</taxon>
        <taxon>Dicranidae</taxon>
        <taxon>Pseudoditrichales</taxon>
        <taxon>Ditrichaceae</taxon>
        <taxon>Ceratodon</taxon>
    </lineage>
</organism>
<dbReference type="AlphaFoldDB" id="A0A8T0ISN9"/>
<accession>A0A8T0ISN9</accession>
<dbReference type="EMBL" id="CM026422">
    <property type="protein sequence ID" value="KAG0586733.1"/>
    <property type="molecule type" value="Genomic_DNA"/>
</dbReference>
<gene>
    <name evidence="2" type="ORF">KC19_2G113200</name>
</gene>
<feature type="region of interest" description="Disordered" evidence="1">
    <location>
        <begin position="74"/>
        <end position="120"/>
    </location>
</feature>
<dbReference type="Proteomes" id="UP000822688">
    <property type="component" value="Chromosome 2"/>
</dbReference>
<dbReference type="EMBL" id="CM026422">
    <property type="protein sequence ID" value="KAG0586734.1"/>
    <property type="molecule type" value="Genomic_DNA"/>
</dbReference>
<evidence type="ECO:0000313" key="3">
    <source>
        <dbReference type="Proteomes" id="UP000822688"/>
    </source>
</evidence>
<feature type="compositionally biased region" description="Polar residues" evidence="1">
    <location>
        <begin position="87"/>
        <end position="104"/>
    </location>
</feature>
<evidence type="ECO:0000256" key="1">
    <source>
        <dbReference type="SAM" id="MobiDB-lite"/>
    </source>
</evidence>
<proteinExistence type="predicted"/>
<evidence type="ECO:0000313" key="2">
    <source>
        <dbReference type="EMBL" id="KAG0586734.1"/>
    </source>
</evidence>
<sequence length="216" mass="24644">MANKGINVGSLRQYYRSVQTLSRQWSCGQEARPWWLRCSTGLMNSGASQKQTVNTIVTKYAPLQHHAASHPCIRNRHQNSDDASPRGMSTNTKRGAWGSVQSTRVPEKKGSSAHDKGDKWRKDFMEKQAKQQKKFDNVKAPPSIRDEDWWTPDPMTGVYVPEYYHGYVTTAPRESRKKGSAGGASYLRIDTDQDQGQAPWFDNMEELPDMDRHKKK</sequence>
<keyword evidence="3" id="KW-1185">Reference proteome</keyword>